<comment type="caution">
    <text evidence="1">The sequence shown here is derived from an EMBL/GenBank/DDBJ whole genome shotgun (WGS) entry which is preliminary data.</text>
</comment>
<name>A0A2J8I6Y9_VIBDI</name>
<dbReference type="EMBL" id="POSK01000002">
    <property type="protein sequence ID" value="PNI06244.1"/>
    <property type="molecule type" value="Genomic_DNA"/>
</dbReference>
<accession>A0A2J8I6Y9</accession>
<proteinExistence type="predicted"/>
<evidence type="ECO:0000313" key="2">
    <source>
        <dbReference type="Proteomes" id="UP000236449"/>
    </source>
</evidence>
<evidence type="ECO:0000313" key="1">
    <source>
        <dbReference type="EMBL" id="PNI06244.1"/>
    </source>
</evidence>
<dbReference type="Proteomes" id="UP000236449">
    <property type="component" value="Unassembled WGS sequence"/>
</dbReference>
<organism evidence="1 2">
    <name type="scientific">Vibrio diazotrophicus</name>
    <dbReference type="NCBI Taxonomy" id="685"/>
    <lineage>
        <taxon>Bacteria</taxon>
        <taxon>Pseudomonadati</taxon>
        <taxon>Pseudomonadota</taxon>
        <taxon>Gammaproteobacteria</taxon>
        <taxon>Vibrionales</taxon>
        <taxon>Vibrionaceae</taxon>
        <taxon>Vibrio</taxon>
    </lineage>
</organism>
<dbReference type="RefSeq" id="WP_102965515.1">
    <property type="nucleotide sequence ID" value="NZ_POSK01000002.1"/>
</dbReference>
<reference evidence="1 2" key="1">
    <citation type="submission" date="2018-01" db="EMBL/GenBank/DDBJ databases">
        <title>Draft genome sequences of six Vibrio diazotrophicus strains isolated from deep-sea sediments of the Baltic Sea.</title>
        <authorList>
            <person name="Castillo D."/>
            <person name="Vandieken V."/>
            <person name="Chiang O."/>
            <person name="Middelboe M."/>
        </authorList>
    </citation>
    <scope>NUCLEOTIDE SEQUENCE [LARGE SCALE GENOMIC DNA]</scope>
    <source>
        <strain evidence="1 2">60.27F</strain>
    </source>
</reference>
<sequence length="207" mass="23990">MYRGKRKNVQDRIDKVEEILKDFKSAQIEFGSLRRLSDFIAQRLSSQGDKCTGSTFRRKGVYRELLLRFMGQDDLVNKEETKNHLVRLQSESLFRGMSMLELTQKCTELEAQNTHLNILLDKSRTDKRALSAPPKAEIYSSSRLKILESELDRTRGVLLRAMESAGGFRISFSEGLVQDTSGIEELTIMDKNDFPYFFSKKEEDREF</sequence>
<protein>
    <submittedName>
        <fullName evidence="1">Uncharacterized protein</fullName>
    </submittedName>
</protein>
<dbReference type="AlphaFoldDB" id="A0A2J8I6Y9"/>
<gene>
    <name evidence="1" type="ORF">C1N32_04390</name>
</gene>